<evidence type="ECO:0000259" key="3">
    <source>
        <dbReference type="PROSITE" id="PS50213"/>
    </source>
</evidence>
<feature type="signal peptide" evidence="2">
    <location>
        <begin position="1"/>
        <end position="21"/>
    </location>
</feature>
<dbReference type="InterPro" id="IPR036378">
    <property type="entry name" value="FAS1_dom_sf"/>
</dbReference>
<feature type="region of interest" description="Disordered" evidence="1">
    <location>
        <begin position="127"/>
        <end position="154"/>
    </location>
</feature>
<feature type="domain" description="FAS1" evidence="3">
    <location>
        <begin position="261"/>
        <end position="430"/>
    </location>
</feature>
<dbReference type="RefSeq" id="XP_062697053.1">
    <property type="nucleotide sequence ID" value="XM_062838545.1"/>
</dbReference>
<dbReference type="SUPFAM" id="SSF82153">
    <property type="entry name" value="FAS1 domain"/>
    <property type="match status" value="2"/>
</dbReference>
<dbReference type="AlphaFoldDB" id="A0AAJ0MVL7"/>
<feature type="compositionally biased region" description="Acidic residues" evidence="1">
    <location>
        <begin position="389"/>
        <end position="399"/>
    </location>
</feature>
<dbReference type="InterPro" id="IPR000782">
    <property type="entry name" value="FAS1_domain"/>
</dbReference>
<dbReference type="GeneID" id="87876167"/>
<name>A0AAJ0MVL7_9PEZI</name>
<evidence type="ECO:0000313" key="5">
    <source>
        <dbReference type="Proteomes" id="UP001285908"/>
    </source>
</evidence>
<dbReference type="GO" id="GO:0000329">
    <property type="term" value="C:fungal-type vacuole membrane"/>
    <property type="evidence" value="ECO:0007669"/>
    <property type="project" value="TreeGrafter"/>
</dbReference>
<dbReference type="Pfam" id="PF02469">
    <property type="entry name" value="Fasciclin"/>
    <property type="match status" value="2"/>
</dbReference>
<sequence length="430" mass="44805">MKPKRTLPTIALATTLPTASAQTAESGQRTPTLTETLQALNDSLSTLNSYIQTQQFLFAAINGTSGITILAPSNDAMAGLFGGGSGGGGEAVTMNDLNNFDPQLVEAFWNYHVLRGVWWTSNLTAGTGGGGSSAAAAAKRRRKKRDDSVDDDGSGIDGNSLFIPTLLAPDITPYANVSGGQRVIARSSSSSDGGGEPVVTFYSGISGSGGSRQITKSTITQANFNFSGGTIHIIDHVLSLPSRLNDTLASFGPFSSSTSQDDEISSSASSLLSLTASVGALSRANLTDVFNTKQDITIFVPSNDAWNAVGSVVSDMDEDELADIMAYHVLKGQKGKVFYSDLLVQNDNSDGEAGGPEGGEEFEKDYETVEGGTLKVRVVDGSTSTEDGTNAEEDDEEETSGSGKQVFVNGARVVKSDVLVENGVVHVVDG</sequence>
<accession>A0AAJ0MVL7</accession>
<feature type="domain" description="FAS1" evidence="3">
    <location>
        <begin position="31"/>
        <end position="238"/>
    </location>
</feature>
<reference evidence="4 5" key="1">
    <citation type="journal article" date="2023" name="Mol. Phylogenet. Evol.">
        <title>Genome-scale phylogeny and comparative genomics of the fungal order Sordariales.</title>
        <authorList>
            <person name="Hensen N."/>
            <person name="Bonometti L."/>
            <person name="Westerberg I."/>
            <person name="Brannstrom I.O."/>
            <person name="Guillou S."/>
            <person name="Cros-Aarteil S."/>
            <person name="Calhoun S."/>
            <person name="Haridas S."/>
            <person name="Kuo A."/>
            <person name="Mondo S."/>
            <person name="Pangilinan J."/>
            <person name="Riley R."/>
            <person name="LaButti K."/>
            <person name="Andreopoulos B."/>
            <person name="Lipzen A."/>
            <person name="Chen C."/>
            <person name="Yan M."/>
            <person name="Daum C."/>
            <person name="Ng V."/>
            <person name="Clum A."/>
            <person name="Steindorff A."/>
            <person name="Ohm R.A."/>
            <person name="Martin F."/>
            <person name="Silar P."/>
            <person name="Natvig D.O."/>
            <person name="Lalanne C."/>
            <person name="Gautier V."/>
            <person name="Ament-Velasquez S.L."/>
            <person name="Kruys A."/>
            <person name="Hutchinson M.I."/>
            <person name="Powell A.J."/>
            <person name="Barry K."/>
            <person name="Miller A.N."/>
            <person name="Grigoriev I.V."/>
            <person name="Debuchy R."/>
            <person name="Gladieux P."/>
            <person name="Hiltunen Thoren M."/>
            <person name="Johannesson H."/>
        </authorList>
    </citation>
    <scope>NUCLEOTIDE SEQUENCE [LARGE SCALE GENOMIC DNA]</scope>
    <source>
        <strain evidence="4 5">FGSC 10403</strain>
    </source>
</reference>
<dbReference type="EMBL" id="JAULSX010000001">
    <property type="protein sequence ID" value="KAK3499420.1"/>
    <property type="molecule type" value="Genomic_DNA"/>
</dbReference>
<comment type="caution">
    <text evidence="4">The sequence shown here is derived from an EMBL/GenBank/DDBJ whole genome shotgun (WGS) entry which is preliminary data.</text>
</comment>
<dbReference type="PANTHER" id="PTHR10900:SF77">
    <property type="entry name" value="FI19380P1"/>
    <property type="match status" value="1"/>
</dbReference>
<organism evidence="4 5">
    <name type="scientific">Neurospora hispaniola</name>
    <dbReference type="NCBI Taxonomy" id="588809"/>
    <lineage>
        <taxon>Eukaryota</taxon>
        <taxon>Fungi</taxon>
        <taxon>Dikarya</taxon>
        <taxon>Ascomycota</taxon>
        <taxon>Pezizomycotina</taxon>
        <taxon>Sordariomycetes</taxon>
        <taxon>Sordariomycetidae</taxon>
        <taxon>Sordariales</taxon>
        <taxon>Sordariaceae</taxon>
        <taxon>Neurospora</taxon>
    </lineage>
</organism>
<feature type="region of interest" description="Disordered" evidence="1">
    <location>
        <begin position="381"/>
        <end position="405"/>
    </location>
</feature>
<dbReference type="PROSITE" id="PS50213">
    <property type="entry name" value="FAS1"/>
    <property type="match status" value="2"/>
</dbReference>
<dbReference type="Proteomes" id="UP001285908">
    <property type="component" value="Unassembled WGS sequence"/>
</dbReference>
<dbReference type="InterPro" id="IPR050904">
    <property type="entry name" value="Adhesion/Biosynth-related"/>
</dbReference>
<feature type="chain" id="PRO_5042494088" evidence="2">
    <location>
        <begin position="22"/>
        <end position="430"/>
    </location>
</feature>
<keyword evidence="5" id="KW-1185">Reference proteome</keyword>
<evidence type="ECO:0000256" key="1">
    <source>
        <dbReference type="SAM" id="MobiDB-lite"/>
    </source>
</evidence>
<keyword evidence="2" id="KW-0732">Signal</keyword>
<evidence type="ECO:0000313" key="4">
    <source>
        <dbReference type="EMBL" id="KAK3499420.1"/>
    </source>
</evidence>
<dbReference type="GO" id="GO:0016236">
    <property type="term" value="P:macroautophagy"/>
    <property type="evidence" value="ECO:0007669"/>
    <property type="project" value="TreeGrafter"/>
</dbReference>
<evidence type="ECO:0000256" key="2">
    <source>
        <dbReference type="SAM" id="SignalP"/>
    </source>
</evidence>
<dbReference type="Gene3D" id="2.30.180.10">
    <property type="entry name" value="FAS1 domain"/>
    <property type="match status" value="2"/>
</dbReference>
<protein>
    <submittedName>
        <fullName evidence="4">FAS1 domain-containing protein</fullName>
    </submittedName>
</protein>
<dbReference type="SMART" id="SM00554">
    <property type="entry name" value="FAS1"/>
    <property type="match status" value="2"/>
</dbReference>
<proteinExistence type="predicted"/>
<dbReference type="PANTHER" id="PTHR10900">
    <property type="entry name" value="PERIOSTIN-RELATED"/>
    <property type="match status" value="1"/>
</dbReference>
<gene>
    <name evidence="4" type="ORF">B0T23DRAFT_401027</name>
</gene>